<keyword evidence="1" id="KW-0472">Membrane</keyword>
<dbReference type="AlphaFoldDB" id="A0A1X0QHZ3"/>
<keyword evidence="1" id="KW-1133">Transmembrane helix</keyword>
<dbReference type="VEuPathDB" id="MicrosporidiaDB:HERIO_197"/>
<organism evidence="2 3">
    <name type="scientific">Hepatospora eriocheir</name>
    <dbReference type="NCBI Taxonomy" id="1081669"/>
    <lineage>
        <taxon>Eukaryota</taxon>
        <taxon>Fungi</taxon>
        <taxon>Fungi incertae sedis</taxon>
        <taxon>Microsporidia</taxon>
        <taxon>Hepatosporidae</taxon>
        <taxon>Hepatospora</taxon>
    </lineage>
</organism>
<protein>
    <submittedName>
        <fullName evidence="2">Uncharacterized protein</fullName>
    </submittedName>
</protein>
<gene>
    <name evidence="2" type="ORF">A0H76_914</name>
</gene>
<dbReference type="Proteomes" id="UP000192501">
    <property type="component" value="Unassembled WGS sequence"/>
</dbReference>
<name>A0A1X0QHZ3_9MICR</name>
<feature type="transmembrane region" description="Helical" evidence="1">
    <location>
        <begin position="62"/>
        <end position="86"/>
    </location>
</feature>
<proteinExistence type="predicted"/>
<accession>A0A1X0QHZ3</accession>
<reference evidence="2 3" key="1">
    <citation type="journal article" date="2017" name="Environ. Microbiol.">
        <title>Decay of the glycolytic pathway and adaptation to intranuclear parasitism within Enterocytozoonidae microsporidia.</title>
        <authorList>
            <person name="Wiredu Boakye D."/>
            <person name="Jaroenlak P."/>
            <person name="Prachumwat A."/>
            <person name="Williams T.A."/>
            <person name="Bateman K.S."/>
            <person name="Itsathitphaisarn O."/>
            <person name="Sritunyalucksana K."/>
            <person name="Paszkiewicz K.H."/>
            <person name="Moore K.A."/>
            <person name="Stentiford G.D."/>
            <person name="Williams B.A."/>
        </authorList>
    </citation>
    <scope>NUCLEOTIDE SEQUENCE [LARGE SCALE GENOMIC DNA]</scope>
    <source>
        <strain evidence="3">canceri</strain>
    </source>
</reference>
<evidence type="ECO:0000256" key="1">
    <source>
        <dbReference type="SAM" id="Phobius"/>
    </source>
</evidence>
<dbReference type="VEuPathDB" id="MicrosporidiaDB:A0H76_914"/>
<evidence type="ECO:0000313" key="2">
    <source>
        <dbReference type="EMBL" id="ORD99402.1"/>
    </source>
</evidence>
<evidence type="ECO:0000313" key="3">
    <source>
        <dbReference type="Proteomes" id="UP000192501"/>
    </source>
</evidence>
<dbReference type="EMBL" id="LTAI01000204">
    <property type="protein sequence ID" value="ORD99402.1"/>
    <property type="molecule type" value="Genomic_DNA"/>
</dbReference>
<sequence length="152" mass="17187">MSFSLYFNTSESSTGYNNVVGTYEFTSTTSSFSANDTDLLFPPLEFNDSLELFNEFSFDGCLFITPPIIFFLFTELLSLILLLLILESFNLEFDPLTVILESLLLKLELFNVDFDPLTLILESFNLESDCFPSIEFDPCTPLVDDTIDSSSL</sequence>
<comment type="caution">
    <text evidence="2">The sequence shown here is derived from an EMBL/GenBank/DDBJ whole genome shotgun (WGS) entry which is preliminary data.</text>
</comment>
<keyword evidence="1" id="KW-0812">Transmembrane</keyword>